<gene>
    <name evidence="4" type="ORF">GCM10023144_31400</name>
</gene>
<dbReference type="PANTHER" id="PTHR22789">
    <property type="entry name" value="FUCULOSE PHOSPHATE ALDOLASE"/>
    <property type="match status" value="1"/>
</dbReference>
<dbReference type="Pfam" id="PF00596">
    <property type="entry name" value="Aldolase_II"/>
    <property type="match status" value="1"/>
</dbReference>
<organism evidence="4 5">
    <name type="scientific">Pigmentiphaga soli</name>
    <dbReference type="NCBI Taxonomy" id="1007095"/>
    <lineage>
        <taxon>Bacteria</taxon>
        <taxon>Pseudomonadati</taxon>
        <taxon>Pseudomonadota</taxon>
        <taxon>Betaproteobacteria</taxon>
        <taxon>Burkholderiales</taxon>
        <taxon>Alcaligenaceae</taxon>
        <taxon>Pigmentiphaga</taxon>
    </lineage>
</organism>
<dbReference type="EMBL" id="BAABFO010000015">
    <property type="protein sequence ID" value="GAA4336691.1"/>
    <property type="molecule type" value="Genomic_DNA"/>
</dbReference>
<comment type="caution">
    <text evidence="4">The sequence shown here is derived from an EMBL/GenBank/DDBJ whole genome shotgun (WGS) entry which is preliminary data.</text>
</comment>
<sequence>MADTNELQALRERVALACRVLGKLELTKSTYGHISVRVPGTDSMLIRARGPGESGIRFTAADDVIAVDFDGNKLDGRAGLDVPKEVFIHTGLYRARPEVQSVLHAHPSTVMMFTICDKPLLPLFGAYDPSCLRLLTEADAISQYPRSVLIANDELGRDLASVVRGRACMMRGHGITTCGPNIEEATLTAIKLNDLADINYRAYLLGNPRPISAEDIASFASLGDGGTDAAWRYYCRLVEEAF</sequence>
<reference evidence="5" key="1">
    <citation type="journal article" date="2019" name="Int. J. Syst. Evol. Microbiol.">
        <title>The Global Catalogue of Microorganisms (GCM) 10K type strain sequencing project: providing services to taxonomists for standard genome sequencing and annotation.</title>
        <authorList>
            <consortium name="The Broad Institute Genomics Platform"/>
            <consortium name="The Broad Institute Genome Sequencing Center for Infectious Disease"/>
            <person name="Wu L."/>
            <person name="Ma J."/>
        </authorList>
    </citation>
    <scope>NUCLEOTIDE SEQUENCE [LARGE SCALE GENOMIC DNA]</scope>
    <source>
        <strain evidence="5">JCM 17666</strain>
    </source>
</reference>
<feature type="domain" description="Class II aldolase/adducin N-terminal" evidence="3">
    <location>
        <begin position="12"/>
        <end position="200"/>
    </location>
</feature>
<dbReference type="InterPro" id="IPR036409">
    <property type="entry name" value="Aldolase_II/adducin_N_sf"/>
</dbReference>
<proteinExistence type="predicted"/>
<protein>
    <recommendedName>
        <fullName evidence="3">Class II aldolase/adducin N-terminal domain-containing protein</fullName>
    </recommendedName>
</protein>
<dbReference type="RefSeq" id="WP_345250806.1">
    <property type="nucleotide sequence ID" value="NZ_BAABFO010000015.1"/>
</dbReference>
<name>A0ABP8HAK7_9BURK</name>
<evidence type="ECO:0000256" key="1">
    <source>
        <dbReference type="ARBA" id="ARBA00022723"/>
    </source>
</evidence>
<dbReference type="SUPFAM" id="SSF53639">
    <property type="entry name" value="AraD/HMP-PK domain-like"/>
    <property type="match status" value="1"/>
</dbReference>
<dbReference type="Proteomes" id="UP001501671">
    <property type="component" value="Unassembled WGS sequence"/>
</dbReference>
<evidence type="ECO:0000313" key="4">
    <source>
        <dbReference type="EMBL" id="GAA4336691.1"/>
    </source>
</evidence>
<evidence type="ECO:0000259" key="3">
    <source>
        <dbReference type="SMART" id="SM01007"/>
    </source>
</evidence>
<dbReference type="PANTHER" id="PTHR22789:SF0">
    <property type="entry name" value="3-OXO-TETRONATE 4-PHOSPHATE DECARBOXYLASE-RELATED"/>
    <property type="match status" value="1"/>
</dbReference>
<evidence type="ECO:0000256" key="2">
    <source>
        <dbReference type="ARBA" id="ARBA00023239"/>
    </source>
</evidence>
<dbReference type="Gene3D" id="3.40.225.10">
    <property type="entry name" value="Class II aldolase/adducin N-terminal domain"/>
    <property type="match status" value="1"/>
</dbReference>
<keyword evidence="2" id="KW-0456">Lyase</keyword>
<dbReference type="InterPro" id="IPR001303">
    <property type="entry name" value="Aldolase_II/adducin_N"/>
</dbReference>
<keyword evidence="1" id="KW-0479">Metal-binding</keyword>
<keyword evidence="5" id="KW-1185">Reference proteome</keyword>
<dbReference type="SMART" id="SM01007">
    <property type="entry name" value="Aldolase_II"/>
    <property type="match status" value="1"/>
</dbReference>
<evidence type="ECO:0000313" key="5">
    <source>
        <dbReference type="Proteomes" id="UP001501671"/>
    </source>
</evidence>
<dbReference type="InterPro" id="IPR050197">
    <property type="entry name" value="Aldolase_class_II_sugar_metab"/>
</dbReference>
<accession>A0ABP8HAK7</accession>